<dbReference type="NCBIfam" id="TIGR00278">
    <property type="entry name" value="membrane protein insertion efficiency factor YidD"/>
    <property type="match status" value="1"/>
</dbReference>
<dbReference type="PANTHER" id="PTHR33383">
    <property type="entry name" value="MEMBRANE PROTEIN INSERTION EFFICIENCY FACTOR-RELATED"/>
    <property type="match status" value="1"/>
</dbReference>
<evidence type="ECO:0000256" key="1">
    <source>
        <dbReference type="HAMAP-Rule" id="MF_00386"/>
    </source>
</evidence>
<feature type="region of interest" description="Disordered" evidence="2">
    <location>
        <begin position="83"/>
        <end position="105"/>
    </location>
</feature>
<keyword evidence="4" id="KW-1185">Reference proteome</keyword>
<comment type="subcellular location">
    <subcellularLocation>
        <location evidence="1">Cell membrane</location>
        <topology evidence="1">Peripheral membrane protein</topology>
        <orientation evidence="1">Cytoplasmic side</orientation>
    </subcellularLocation>
</comment>
<dbReference type="InterPro" id="IPR002696">
    <property type="entry name" value="Membr_insert_effic_factor_YidD"/>
</dbReference>
<dbReference type="OrthoDB" id="9801753at2"/>
<evidence type="ECO:0000256" key="2">
    <source>
        <dbReference type="SAM" id="MobiDB-lite"/>
    </source>
</evidence>
<dbReference type="EMBL" id="QYUK01000011">
    <property type="protein sequence ID" value="RJF89231.1"/>
    <property type="molecule type" value="Genomic_DNA"/>
</dbReference>
<dbReference type="AlphaFoldDB" id="A0A418WGS2"/>
<accession>A0A418WGS2</accession>
<dbReference type="SMART" id="SM01234">
    <property type="entry name" value="Haemolytic"/>
    <property type="match status" value="1"/>
</dbReference>
<keyword evidence="1" id="KW-0472">Membrane</keyword>
<evidence type="ECO:0000313" key="3">
    <source>
        <dbReference type="EMBL" id="RJF89231.1"/>
    </source>
</evidence>
<protein>
    <recommendedName>
        <fullName evidence="1">Putative membrane protein insertion efficiency factor</fullName>
    </recommendedName>
</protein>
<reference evidence="3 4" key="1">
    <citation type="submission" date="2018-09" db="EMBL/GenBank/DDBJ databases">
        <authorList>
            <person name="Zhu H."/>
        </authorList>
    </citation>
    <scope>NUCLEOTIDE SEQUENCE [LARGE SCALE GENOMIC DNA]</scope>
    <source>
        <strain evidence="3 4">K1W22B-8</strain>
    </source>
</reference>
<keyword evidence="1" id="KW-1003">Cell membrane</keyword>
<dbReference type="GO" id="GO:0005886">
    <property type="term" value="C:plasma membrane"/>
    <property type="evidence" value="ECO:0007669"/>
    <property type="project" value="UniProtKB-SubCell"/>
</dbReference>
<organism evidence="3 4">
    <name type="scientific">Oleomonas cavernae</name>
    <dbReference type="NCBI Taxonomy" id="2320859"/>
    <lineage>
        <taxon>Bacteria</taxon>
        <taxon>Pseudomonadati</taxon>
        <taxon>Pseudomonadota</taxon>
        <taxon>Alphaproteobacteria</taxon>
        <taxon>Acetobacterales</taxon>
        <taxon>Acetobacteraceae</taxon>
        <taxon>Oleomonas</taxon>
    </lineage>
</organism>
<comment type="similarity">
    <text evidence="1">Belongs to the UPF0161 family.</text>
</comment>
<sequence length="105" mass="11549">MTWASRLLAAVLSLPVLIWRYLISPAMPPACRYLPSCSEYSLEALRVHGPIRGSYLTVRRLARCHPWGGHGYDPVPPRNRAARHSCCPPGSAPITRTGVGDARES</sequence>
<gene>
    <name evidence="3" type="primary">yidD</name>
    <name evidence="3" type="ORF">D3874_21530</name>
</gene>
<proteinExistence type="inferred from homology"/>
<dbReference type="HAMAP" id="MF_00386">
    <property type="entry name" value="UPF0161_YidD"/>
    <property type="match status" value="1"/>
</dbReference>
<dbReference type="Pfam" id="PF01809">
    <property type="entry name" value="YidD"/>
    <property type="match status" value="1"/>
</dbReference>
<dbReference type="PANTHER" id="PTHR33383:SF1">
    <property type="entry name" value="MEMBRANE PROTEIN INSERTION EFFICIENCY FACTOR-RELATED"/>
    <property type="match status" value="1"/>
</dbReference>
<dbReference type="RefSeq" id="WP_119780718.1">
    <property type="nucleotide sequence ID" value="NZ_QYUK01000011.1"/>
</dbReference>
<evidence type="ECO:0000313" key="4">
    <source>
        <dbReference type="Proteomes" id="UP000284605"/>
    </source>
</evidence>
<comment type="caution">
    <text evidence="3">The sequence shown here is derived from an EMBL/GenBank/DDBJ whole genome shotgun (WGS) entry which is preliminary data.</text>
</comment>
<comment type="function">
    <text evidence="1">Could be involved in insertion of integral membrane proteins into the membrane.</text>
</comment>
<name>A0A418WGS2_9PROT</name>
<dbReference type="Proteomes" id="UP000284605">
    <property type="component" value="Unassembled WGS sequence"/>
</dbReference>